<dbReference type="Gene3D" id="2.40.10.480">
    <property type="match status" value="1"/>
</dbReference>
<dbReference type="PANTHER" id="PTHR34512:SF30">
    <property type="entry name" value="OUTER MEMBRANE PROTEIN ASSEMBLY FACTOR BAMB"/>
    <property type="match status" value="1"/>
</dbReference>
<accession>A0ABN1AP26</accession>
<keyword evidence="2" id="KW-0472">Membrane</keyword>
<dbReference type="InterPro" id="IPR015943">
    <property type="entry name" value="WD40/YVTN_repeat-like_dom_sf"/>
</dbReference>
<dbReference type="SUPFAM" id="SSF50998">
    <property type="entry name" value="Quinoprotein alcohol dehydrogenase-like"/>
    <property type="match status" value="1"/>
</dbReference>
<evidence type="ECO:0000313" key="5">
    <source>
        <dbReference type="Proteomes" id="UP001499895"/>
    </source>
</evidence>
<gene>
    <name evidence="4" type="ORF">GCM10009544_48650</name>
</gene>
<evidence type="ECO:0000256" key="1">
    <source>
        <dbReference type="SAM" id="MobiDB-lite"/>
    </source>
</evidence>
<feature type="compositionally biased region" description="Low complexity" evidence="1">
    <location>
        <begin position="53"/>
        <end position="63"/>
    </location>
</feature>
<dbReference type="SMART" id="SM00564">
    <property type="entry name" value="PQQ"/>
    <property type="match status" value="3"/>
</dbReference>
<comment type="caution">
    <text evidence="4">The sequence shown here is derived from an EMBL/GenBank/DDBJ whole genome shotgun (WGS) entry which is preliminary data.</text>
</comment>
<dbReference type="InterPro" id="IPR002372">
    <property type="entry name" value="PQQ_rpt_dom"/>
</dbReference>
<dbReference type="PANTHER" id="PTHR34512">
    <property type="entry name" value="CELL SURFACE PROTEIN"/>
    <property type="match status" value="1"/>
</dbReference>
<dbReference type="Gene3D" id="2.130.10.10">
    <property type="entry name" value="YVTN repeat-like/Quinoprotein amine dehydrogenase"/>
    <property type="match status" value="1"/>
</dbReference>
<reference evidence="4 5" key="1">
    <citation type="journal article" date="2019" name="Int. J. Syst. Evol. Microbiol.">
        <title>The Global Catalogue of Microorganisms (GCM) 10K type strain sequencing project: providing services to taxonomists for standard genome sequencing and annotation.</title>
        <authorList>
            <consortium name="The Broad Institute Genomics Platform"/>
            <consortium name="The Broad Institute Genome Sequencing Center for Infectious Disease"/>
            <person name="Wu L."/>
            <person name="Ma J."/>
        </authorList>
    </citation>
    <scope>NUCLEOTIDE SEQUENCE [LARGE SCALE GENOMIC DNA]</scope>
    <source>
        <strain evidence="4 5">JCM 10649</strain>
    </source>
</reference>
<protein>
    <submittedName>
        <fullName evidence="4">PQQ-binding-like beta-propeller repeat protein</fullName>
    </submittedName>
</protein>
<feature type="transmembrane region" description="Helical" evidence="2">
    <location>
        <begin position="80"/>
        <end position="100"/>
    </location>
</feature>
<feature type="region of interest" description="Disordered" evidence="1">
    <location>
        <begin position="104"/>
        <end position="147"/>
    </location>
</feature>
<dbReference type="InterPro" id="IPR018391">
    <property type="entry name" value="PQQ_b-propeller_rpt"/>
</dbReference>
<evidence type="ECO:0000256" key="2">
    <source>
        <dbReference type="SAM" id="Phobius"/>
    </source>
</evidence>
<dbReference type="Pfam" id="PF13360">
    <property type="entry name" value="PQQ_2"/>
    <property type="match status" value="1"/>
</dbReference>
<dbReference type="Proteomes" id="UP001499895">
    <property type="component" value="Unassembled WGS sequence"/>
</dbReference>
<keyword evidence="2" id="KW-1133">Transmembrane helix</keyword>
<feature type="compositionally biased region" description="Pro residues" evidence="1">
    <location>
        <begin position="1"/>
        <end position="13"/>
    </location>
</feature>
<keyword evidence="5" id="KW-1185">Reference proteome</keyword>
<evidence type="ECO:0000259" key="3">
    <source>
        <dbReference type="Pfam" id="PF13360"/>
    </source>
</evidence>
<sequence>MAQPHPPMPPNPPSRDGSGTPQRQAAAPPQPPAAPPASPLPGPYAPNSYGTYPTAPGLPFGAPAFPPPVPDRRPDRKRTAVVIGSVLAFLLAAGGGIWAVTSDDKGPGEATAHGGTTHEDGARDRDAAGGPTVGPRPGGDADDPNNARRAGEAKVLVNERAPEVSRSGIEIPGAWVVGDRVVKAVQSKVVAYSTADGKEKWSVSLPKRVCAAPPNATDDGKVVVAFEGGRDGECSRFAMLDLTAGKKVWERPIPKSGRFSGSYFGLDMALSGDVVGASWLGGSTMIKVGDGAPLTAPELASGCSVDGFAGGRALLRSWRCVSDRTSHVERIDTSTGKAAWTWEGREGLETKKIYSTDPAVVSLASEDDKTAVLVALKDGKERSAIDLGKQDDARPCGGLLLTGRGVGGCQGAVASDSTLYLATGYKPGSFQSNEVHAFDLDTGKRTWTSKSAGRVLVPLRMDGDKVIAYRKPTFDKPGAVVGIGSGGGDPEVVLRIPHATRSAETMFFGARYLYENGRFFIASTYLNGSDRSDNNKLLLAYGED</sequence>
<feature type="region of interest" description="Disordered" evidence="1">
    <location>
        <begin position="1"/>
        <end position="76"/>
    </location>
</feature>
<keyword evidence="2" id="KW-0812">Transmembrane</keyword>
<dbReference type="EMBL" id="BAAAHB010000069">
    <property type="protein sequence ID" value="GAA0481018.1"/>
    <property type="molecule type" value="Genomic_DNA"/>
</dbReference>
<organism evidence="4 5">
    <name type="scientific">Streptomyces stramineus</name>
    <dbReference type="NCBI Taxonomy" id="173861"/>
    <lineage>
        <taxon>Bacteria</taxon>
        <taxon>Bacillati</taxon>
        <taxon>Actinomycetota</taxon>
        <taxon>Actinomycetes</taxon>
        <taxon>Kitasatosporales</taxon>
        <taxon>Streptomycetaceae</taxon>
        <taxon>Streptomyces</taxon>
    </lineage>
</organism>
<feature type="compositionally biased region" description="Pro residues" evidence="1">
    <location>
        <begin position="28"/>
        <end position="44"/>
    </location>
</feature>
<feature type="domain" description="Pyrrolo-quinoline quinone repeat" evidence="3">
    <location>
        <begin position="176"/>
        <end position="250"/>
    </location>
</feature>
<feature type="compositionally biased region" description="Basic and acidic residues" evidence="1">
    <location>
        <begin position="116"/>
        <end position="127"/>
    </location>
</feature>
<name>A0ABN1AP26_9ACTN</name>
<dbReference type="RefSeq" id="WP_344094451.1">
    <property type="nucleotide sequence ID" value="NZ_BAAAHB010000069.1"/>
</dbReference>
<proteinExistence type="predicted"/>
<evidence type="ECO:0000313" key="4">
    <source>
        <dbReference type="EMBL" id="GAA0481018.1"/>
    </source>
</evidence>
<dbReference type="InterPro" id="IPR011047">
    <property type="entry name" value="Quinoprotein_ADH-like_sf"/>
</dbReference>